<keyword evidence="2" id="KW-0808">Transferase</keyword>
<dbReference type="Proteomes" id="UP000625551">
    <property type="component" value="Unassembled WGS sequence"/>
</dbReference>
<dbReference type="InterPro" id="IPR045304">
    <property type="entry name" value="LbH_SAT"/>
</dbReference>
<dbReference type="PANTHER" id="PTHR42811">
    <property type="entry name" value="SERINE ACETYLTRANSFERASE"/>
    <property type="match status" value="1"/>
</dbReference>
<gene>
    <name evidence="4" type="ORF">H9Q13_06135</name>
</gene>
<evidence type="ECO:0000313" key="4">
    <source>
        <dbReference type="EMBL" id="MBD1396740.1"/>
    </source>
</evidence>
<keyword evidence="1" id="KW-0028">Amino-acid biosynthesis</keyword>
<evidence type="ECO:0000256" key="1">
    <source>
        <dbReference type="ARBA" id="ARBA00022605"/>
    </source>
</evidence>
<name>A0ABR7XEM4_9BACT</name>
<keyword evidence="5" id="KW-1185">Reference proteome</keyword>
<accession>A0ABR7XEM4</accession>
<evidence type="ECO:0000313" key="5">
    <source>
        <dbReference type="Proteomes" id="UP000625551"/>
    </source>
</evidence>
<dbReference type="EMBL" id="JACXAJ010000002">
    <property type="protein sequence ID" value="MBD1396740.1"/>
    <property type="molecule type" value="Genomic_DNA"/>
</dbReference>
<evidence type="ECO:0000256" key="3">
    <source>
        <dbReference type="ARBA" id="ARBA00023315"/>
    </source>
</evidence>
<evidence type="ECO:0000256" key="2">
    <source>
        <dbReference type="ARBA" id="ARBA00022679"/>
    </source>
</evidence>
<comment type="caution">
    <text evidence="4">The sequence shown here is derived from an EMBL/GenBank/DDBJ whole genome shotgun (WGS) entry which is preliminary data.</text>
</comment>
<organism evidence="4 5">
    <name type="scientific">Pontibacter aquaedesilientis</name>
    <dbReference type="NCBI Taxonomy" id="2766980"/>
    <lineage>
        <taxon>Bacteria</taxon>
        <taxon>Pseudomonadati</taxon>
        <taxon>Bacteroidota</taxon>
        <taxon>Cytophagia</taxon>
        <taxon>Cytophagales</taxon>
        <taxon>Hymenobacteraceae</taxon>
        <taxon>Pontibacter</taxon>
    </lineage>
</organism>
<dbReference type="Gene3D" id="2.160.10.10">
    <property type="entry name" value="Hexapeptide repeat proteins"/>
    <property type="match status" value="1"/>
</dbReference>
<dbReference type="Gene3D" id="1.10.3130.10">
    <property type="entry name" value="serine acetyltransferase, domain 1"/>
    <property type="match status" value="1"/>
</dbReference>
<dbReference type="CDD" id="cd03354">
    <property type="entry name" value="LbH_SAT"/>
    <property type="match status" value="1"/>
</dbReference>
<dbReference type="InterPro" id="IPR042122">
    <property type="entry name" value="Ser_AcTrfase_N_sf"/>
</dbReference>
<dbReference type="InterPro" id="IPR011004">
    <property type="entry name" value="Trimer_LpxA-like_sf"/>
</dbReference>
<reference evidence="4 5" key="1">
    <citation type="submission" date="2020-09" db="EMBL/GenBank/DDBJ databases">
        <title>Genome sequencing and assembly of Pontibacter sp.</title>
        <authorList>
            <person name="Chhetri G."/>
        </authorList>
    </citation>
    <scope>NUCLEOTIDE SEQUENCE [LARGE SCALE GENOMIC DNA]</scope>
    <source>
        <strain evidence="4 5">JH31</strain>
    </source>
</reference>
<protein>
    <submittedName>
        <fullName evidence="4">Serine acetyltransferase</fullName>
    </submittedName>
</protein>
<keyword evidence="3" id="KW-0012">Acyltransferase</keyword>
<sequence length="280" mass="30819">MTAINQAFVEHLTKVHQQSRHVVPHSMSCAFLDGVLQLLFPSLSERSFGSRSEVEAYLMLLRADLEQILFRIEERLPDKPNEIAAAYFEALPHLQQQLNDDAAAIEAGDPAAVNVDEVIRTYPGFFAVAVYRLAHEFCSMGVPLLPRVLSAYAHTKTGIDIHPKAHIGARFCIDHGTGVVIGETTLIGDDVKVYQGVTLGALSVEKSMANIKRHPTIEDQVVIYAGATILGGNTVVGRNSIIGGNVWLTESVPPYARVYHRPQIKVSYYNDPAEILNYSI</sequence>
<dbReference type="SUPFAM" id="SSF51161">
    <property type="entry name" value="Trimeric LpxA-like enzymes"/>
    <property type="match status" value="1"/>
</dbReference>
<proteinExistence type="predicted"/>
<dbReference type="RefSeq" id="WP_191182896.1">
    <property type="nucleotide sequence ID" value="NZ_JACXAJ010000002.1"/>
</dbReference>